<dbReference type="GO" id="GO:0004252">
    <property type="term" value="F:serine-type endopeptidase activity"/>
    <property type="evidence" value="ECO:0007669"/>
    <property type="project" value="InterPro"/>
</dbReference>
<keyword evidence="2" id="KW-0645">Protease</keyword>
<dbReference type="Gene3D" id="2.40.10.10">
    <property type="entry name" value="Trypsin-like serine proteases"/>
    <property type="match status" value="1"/>
</dbReference>
<keyword evidence="2" id="KW-0720">Serine protease</keyword>
<organism evidence="5 6">
    <name type="scientific">Pristionchus fissidentatus</name>
    <dbReference type="NCBI Taxonomy" id="1538716"/>
    <lineage>
        <taxon>Eukaryota</taxon>
        <taxon>Metazoa</taxon>
        <taxon>Ecdysozoa</taxon>
        <taxon>Nematoda</taxon>
        <taxon>Chromadorea</taxon>
        <taxon>Rhabditida</taxon>
        <taxon>Rhabditina</taxon>
        <taxon>Diplogasteromorpha</taxon>
        <taxon>Diplogasteroidea</taxon>
        <taxon>Neodiplogasteridae</taxon>
        <taxon>Pristionchus</taxon>
    </lineage>
</organism>
<evidence type="ECO:0000259" key="4">
    <source>
        <dbReference type="PROSITE" id="PS50240"/>
    </source>
</evidence>
<dbReference type="AlphaFoldDB" id="A0AAV5WZU3"/>
<evidence type="ECO:0000256" key="1">
    <source>
        <dbReference type="ARBA" id="ARBA00023157"/>
    </source>
</evidence>
<evidence type="ECO:0000256" key="3">
    <source>
        <dbReference type="SAM" id="MobiDB-lite"/>
    </source>
</evidence>
<evidence type="ECO:0000313" key="5">
    <source>
        <dbReference type="EMBL" id="GMT36696.1"/>
    </source>
</evidence>
<reference evidence="5" key="1">
    <citation type="submission" date="2023-10" db="EMBL/GenBank/DDBJ databases">
        <title>Genome assembly of Pristionchus species.</title>
        <authorList>
            <person name="Yoshida K."/>
            <person name="Sommer R.J."/>
        </authorList>
    </citation>
    <scope>NUCLEOTIDE SEQUENCE</scope>
    <source>
        <strain evidence="5">RS5133</strain>
    </source>
</reference>
<dbReference type="CDD" id="cd00190">
    <property type="entry name" value="Tryp_SPc"/>
    <property type="match status" value="1"/>
</dbReference>
<accession>A0AAV5WZU3</accession>
<dbReference type="PROSITE" id="PS00135">
    <property type="entry name" value="TRYPSIN_SER"/>
    <property type="match status" value="1"/>
</dbReference>
<dbReference type="SMART" id="SM00020">
    <property type="entry name" value="Tryp_SPc"/>
    <property type="match status" value="1"/>
</dbReference>
<dbReference type="PANTHER" id="PTHR24250">
    <property type="entry name" value="CHYMOTRYPSIN-RELATED"/>
    <property type="match status" value="1"/>
</dbReference>
<dbReference type="GO" id="GO:0006508">
    <property type="term" value="P:proteolysis"/>
    <property type="evidence" value="ECO:0007669"/>
    <property type="project" value="UniProtKB-KW"/>
</dbReference>
<comment type="caution">
    <text evidence="5">The sequence shown here is derived from an EMBL/GenBank/DDBJ whole genome shotgun (WGS) entry which is preliminary data.</text>
</comment>
<proteinExistence type="predicted"/>
<feature type="compositionally biased region" description="Basic and acidic residues" evidence="3">
    <location>
        <begin position="221"/>
        <end position="246"/>
    </location>
</feature>
<keyword evidence="6" id="KW-1185">Reference proteome</keyword>
<dbReference type="Pfam" id="PF00089">
    <property type="entry name" value="Trypsin"/>
    <property type="match status" value="1"/>
</dbReference>
<feature type="domain" description="Peptidase S1" evidence="4">
    <location>
        <begin position="1"/>
        <end position="210"/>
    </location>
</feature>
<feature type="compositionally biased region" description="Acidic residues" evidence="3">
    <location>
        <begin position="247"/>
        <end position="308"/>
    </location>
</feature>
<gene>
    <name evidence="5" type="ORF">PFISCL1PPCAC_27993</name>
</gene>
<dbReference type="PROSITE" id="PS00134">
    <property type="entry name" value="TRYPSIN_HIS"/>
    <property type="match status" value="1"/>
</dbReference>
<dbReference type="InterPro" id="IPR001254">
    <property type="entry name" value="Trypsin_dom"/>
</dbReference>
<keyword evidence="1" id="KW-1015">Disulfide bond</keyword>
<dbReference type="PANTHER" id="PTHR24250:SF27">
    <property type="entry name" value="ELASTASE 2 LIKE"/>
    <property type="match status" value="1"/>
</dbReference>
<evidence type="ECO:0000313" key="6">
    <source>
        <dbReference type="Proteomes" id="UP001432322"/>
    </source>
</evidence>
<dbReference type="InterPro" id="IPR009003">
    <property type="entry name" value="Peptidase_S1_PA"/>
</dbReference>
<sequence length="320" mass="36323">DRWILTAAHCFDGKQSNRNPIIRVGVVDISASMSDDFQFKNVYESKQTIVHKEYNETNYEHDIALLELDRNITYSSTVSPICLVSADQDVHIDQEGWLIGFGHYIDETTNELVAETSNVLREAHVPLARHSDCSGSWGNVEKVICAGGKGLGAGKGDSGGPFMLQSVNGTWYQVGVVSFGKKDKEIADGDTIGGYTSVGHYCDWIEEQTRGEVKCGEKNVEMKEREKKTENENDKNEKHEEEKEKGELEEEETEEDSDDEIEEEEENDRNDEHEEEKEDDTEKSENEEKEEGDSDEELKYIDEEESEEEKSHQPSLIEIV</sequence>
<dbReference type="EMBL" id="BTSY01000007">
    <property type="protein sequence ID" value="GMT36696.1"/>
    <property type="molecule type" value="Genomic_DNA"/>
</dbReference>
<dbReference type="Proteomes" id="UP001432322">
    <property type="component" value="Unassembled WGS sequence"/>
</dbReference>
<feature type="non-terminal residue" evidence="5">
    <location>
        <position position="1"/>
    </location>
</feature>
<keyword evidence="2" id="KW-0378">Hydrolase</keyword>
<dbReference type="InterPro" id="IPR018114">
    <property type="entry name" value="TRYPSIN_HIS"/>
</dbReference>
<feature type="region of interest" description="Disordered" evidence="3">
    <location>
        <begin position="221"/>
        <end position="320"/>
    </location>
</feature>
<dbReference type="PROSITE" id="PS50240">
    <property type="entry name" value="TRYPSIN_DOM"/>
    <property type="match status" value="1"/>
</dbReference>
<name>A0AAV5WZU3_9BILA</name>
<dbReference type="InterPro" id="IPR033116">
    <property type="entry name" value="TRYPSIN_SER"/>
</dbReference>
<evidence type="ECO:0000256" key="2">
    <source>
        <dbReference type="RuleBase" id="RU363034"/>
    </source>
</evidence>
<dbReference type="SUPFAM" id="SSF50494">
    <property type="entry name" value="Trypsin-like serine proteases"/>
    <property type="match status" value="1"/>
</dbReference>
<protein>
    <recommendedName>
        <fullName evidence="4">Peptidase S1 domain-containing protein</fullName>
    </recommendedName>
</protein>
<dbReference type="InterPro" id="IPR043504">
    <property type="entry name" value="Peptidase_S1_PA_chymotrypsin"/>
</dbReference>